<dbReference type="EMBL" id="ML977218">
    <property type="protein sequence ID" value="KAF1980844.1"/>
    <property type="molecule type" value="Genomic_DNA"/>
</dbReference>
<keyword evidence="3" id="KW-1185">Reference proteome</keyword>
<feature type="compositionally biased region" description="Polar residues" evidence="1">
    <location>
        <begin position="35"/>
        <end position="46"/>
    </location>
</feature>
<dbReference type="Proteomes" id="UP000800041">
    <property type="component" value="Unassembled WGS sequence"/>
</dbReference>
<feature type="compositionally biased region" description="Polar residues" evidence="1">
    <location>
        <begin position="10"/>
        <end position="24"/>
    </location>
</feature>
<feature type="region of interest" description="Disordered" evidence="1">
    <location>
        <begin position="201"/>
        <end position="242"/>
    </location>
</feature>
<evidence type="ECO:0008006" key="4">
    <source>
        <dbReference type="Google" id="ProtNLM"/>
    </source>
</evidence>
<evidence type="ECO:0000313" key="3">
    <source>
        <dbReference type="Proteomes" id="UP000800041"/>
    </source>
</evidence>
<dbReference type="OrthoDB" id="5407351at2759"/>
<feature type="compositionally biased region" description="Low complexity" evidence="1">
    <location>
        <begin position="67"/>
        <end position="84"/>
    </location>
</feature>
<feature type="non-terminal residue" evidence="2">
    <location>
        <position position="291"/>
    </location>
</feature>
<name>A0A6G1GJ51_9PEZI</name>
<reference evidence="2" key="1">
    <citation type="journal article" date="2020" name="Stud. Mycol.">
        <title>101 Dothideomycetes genomes: a test case for predicting lifestyles and emergence of pathogens.</title>
        <authorList>
            <person name="Haridas S."/>
            <person name="Albert R."/>
            <person name="Binder M."/>
            <person name="Bloem J."/>
            <person name="Labutti K."/>
            <person name="Salamov A."/>
            <person name="Andreopoulos B."/>
            <person name="Baker S."/>
            <person name="Barry K."/>
            <person name="Bills G."/>
            <person name="Bluhm B."/>
            <person name="Cannon C."/>
            <person name="Castanera R."/>
            <person name="Culley D."/>
            <person name="Daum C."/>
            <person name="Ezra D."/>
            <person name="Gonzalez J."/>
            <person name="Henrissat B."/>
            <person name="Kuo A."/>
            <person name="Liang C."/>
            <person name="Lipzen A."/>
            <person name="Lutzoni F."/>
            <person name="Magnuson J."/>
            <person name="Mondo S."/>
            <person name="Nolan M."/>
            <person name="Ohm R."/>
            <person name="Pangilinan J."/>
            <person name="Park H.-J."/>
            <person name="Ramirez L."/>
            <person name="Alfaro M."/>
            <person name="Sun H."/>
            <person name="Tritt A."/>
            <person name="Yoshinaga Y."/>
            <person name="Zwiers L.-H."/>
            <person name="Turgeon B."/>
            <person name="Goodwin S."/>
            <person name="Spatafora J."/>
            <person name="Crous P."/>
            <person name="Grigoriev I."/>
        </authorList>
    </citation>
    <scope>NUCLEOTIDE SEQUENCE</scope>
    <source>
        <strain evidence="2">CBS 113979</strain>
    </source>
</reference>
<evidence type="ECO:0000313" key="2">
    <source>
        <dbReference type="EMBL" id="KAF1980844.1"/>
    </source>
</evidence>
<protein>
    <recommendedName>
        <fullName evidence="4">Peroxin 20</fullName>
    </recommendedName>
</protein>
<feature type="region of interest" description="Disordered" evidence="1">
    <location>
        <begin position="104"/>
        <end position="129"/>
    </location>
</feature>
<dbReference type="AlphaFoldDB" id="A0A6G1GJ51"/>
<organism evidence="2 3">
    <name type="scientific">Aulographum hederae CBS 113979</name>
    <dbReference type="NCBI Taxonomy" id="1176131"/>
    <lineage>
        <taxon>Eukaryota</taxon>
        <taxon>Fungi</taxon>
        <taxon>Dikarya</taxon>
        <taxon>Ascomycota</taxon>
        <taxon>Pezizomycotina</taxon>
        <taxon>Dothideomycetes</taxon>
        <taxon>Pleosporomycetidae</taxon>
        <taxon>Aulographales</taxon>
        <taxon>Aulographaceae</taxon>
    </lineage>
</organism>
<accession>A0A6G1GJ51</accession>
<proteinExistence type="predicted"/>
<feature type="region of interest" description="Disordered" evidence="1">
    <location>
        <begin position="1"/>
        <end position="87"/>
    </location>
</feature>
<dbReference type="Gene3D" id="6.10.280.230">
    <property type="match status" value="1"/>
</dbReference>
<gene>
    <name evidence="2" type="ORF">K402DRAFT_309529</name>
</gene>
<evidence type="ECO:0000256" key="1">
    <source>
        <dbReference type="SAM" id="MobiDB-lite"/>
    </source>
</evidence>
<sequence length="291" mass="32303">MADALCGPSNPLQNFQKQTSADRTLQQDRLRSRHTPSQNLRSQGPNQGILDPEFEAFQAGVPGSALQPDFQHPPHFFPSPAQAQVPSPLAGWANDFQRLQISSPRPASAQRQQGFASQTSSQNPLSSWHQDFMRQTSPAAEAPLQQPMHPMFSGMPSYNMGMPMEQPQFYEPETIAQGKQREVDTFEEAAFEQAFQEAQTGMMSDEPDQELQAETDAMAPPQHQSAEEEAVDQQGQGANDADELAKTARLLLDSVADNETEKFQQSAFLALMRKLRDKEVKVEGDKMVEVS</sequence>